<evidence type="ECO:0000256" key="1">
    <source>
        <dbReference type="SAM" id="Coils"/>
    </source>
</evidence>
<keyword evidence="2" id="KW-1133">Transmembrane helix</keyword>
<feature type="transmembrane region" description="Helical" evidence="2">
    <location>
        <begin position="343"/>
        <end position="365"/>
    </location>
</feature>
<dbReference type="Proteomes" id="UP000236752">
    <property type="component" value="Unassembled WGS sequence"/>
</dbReference>
<proteinExistence type="predicted"/>
<accession>A0A1H5YW92</accession>
<feature type="coiled-coil region" evidence="1">
    <location>
        <begin position="213"/>
        <end position="240"/>
    </location>
</feature>
<dbReference type="PANTHER" id="PTHR32309">
    <property type="entry name" value="TYROSINE-PROTEIN KINASE"/>
    <property type="match status" value="1"/>
</dbReference>
<reference evidence="3 4" key="1">
    <citation type="submission" date="2016-10" db="EMBL/GenBank/DDBJ databases">
        <authorList>
            <person name="de Groot N.N."/>
        </authorList>
    </citation>
    <scope>NUCLEOTIDE SEQUENCE [LARGE SCALE GENOMIC DNA]</scope>
    <source>
        <strain evidence="3 4">DSM 26915</strain>
    </source>
</reference>
<feature type="transmembrane region" description="Helical" evidence="2">
    <location>
        <begin position="403"/>
        <end position="423"/>
    </location>
</feature>
<feature type="transmembrane region" description="Helical" evidence="2">
    <location>
        <begin position="20"/>
        <end position="36"/>
    </location>
</feature>
<protein>
    <submittedName>
        <fullName evidence="3">Uncharacterized protein involved in exopolysaccharide biosynthesis</fullName>
    </submittedName>
</protein>
<keyword evidence="2" id="KW-0812">Transmembrane</keyword>
<keyword evidence="4" id="KW-1185">Reference proteome</keyword>
<evidence type="ECO:0000313" key="3">
    <source>
        <dbReference type="EMBL" id="SEG28589.1"/>
    </source>
</evidence>
<dbReference type="InterPro" id="IPR050445">
    <property type="entry name" value="Bact_polysacc_biosynth/exp"/>
</dbReference>
<dbReference type="RefSeq" id="WP_103910621.1">
    <property type="nucleotide sequence ID" value="NZ_FNUZ01000003.1"/>
</dbReference>
<dbReference type="OrthoDB" id="7642308at2"/>
<dbReference type="EMBL" id="FNUZ01000003">
    <property type="protein sequence ID" value="SEG28589.1"/>
    <property type="molecule type" value="Genomic_DNA"/>
</dbReference>
<dbReference type="AlphaFoldDB" id="A0A1H5YW92"/>
<dbReference type="PANTHER" id="PTHR32309:SF31">
    <property type="entry name" value="CAPSULAR EXOPOLYSACCHARIDE FAMILY"/>
    <property type="match status" value="1"/>
</dbReference>
<keyword evidence="1" id="KW-0175">Coiled coil</keyword>
<keyword evidence="2" id="KW-0472">Membrane</keyword>
<feature type="coiled-coil region" evidence="1">
    <location>
        <begin position="270"/>
        <end position="311"/>
    </location>
</feature>
<sequence length="438" mass="48809">MNQFQSLGEFLAAIRRRTWVIIPIFVLGCLAAAMFAKSQPKLYQAISVIQIQDARIEEPVRIGMPVRQQRDPARQVRLIEQQMMARDNLIEIMDRYDLFMDPSLSMIERVFEMRQSVLVEQIRAGAQPWQTDIPPSGLRITVQLGDPEKAAAVANDLMTSVIEQAREQGLAQARDALSFFDAEQDRLSTDIDKAAAEISAFKSANTDALPTAQTALRDQLATLEDTKLELDQEIVTLQNSTGRQREGVVEQQVALLIQQRNVVETRISEIEEAMARSPEVERRLDALERDLAQLQEQYTIVTQRRSDAQMEQMLEAQQQSARMDVLEAAMVPEAPISTSALKIMVAGILGSGMLALGVAFVLELLNPAIRTAAQLERALGVKPVVSIPVITTKRDDRNNRWKWVGRIFALLLGLGAAIVYVFGPEGLLGRILPMRAGN</sequence>
<evidence type="ECO:0000313" key="4">
    <source>
        <dbReference type="Proteomes" id="UP000236752"/>
    </source>
</evidence>
<gene>
    <name evidence="3" type="ORF">SAMN04488045_2301</name>
</gene>
<name>A0A1H5YW92_9RHOB</name>
<evidence type="ECO:0000256" key="2">
    <source>
        <dbReference type="SAM" id="Phobius"/>
    </source>
</evidence>
<organism evidence="3 4">
    <name type="scientific">Thalassococcus halodurans</name>
    <dbReference type="NCBI Taxonomy" id="373675"/>
    <lineage>
        <taxon>Bacteria</taxon>
        <taxon>Pseudomonadati</taxon>
        <taxon>Pseudomonadota</taxon>
        <taxon>Alphaproteobacteria</taxon>
        <taxon>Rhodobacterales</taxon>
        <taxon>Roseobacteraceae</taxon>
        <taxon>Thalassococcus</taxon>
    </lineage>
</organism>